<dbReference type="Proteomes" id="UP000542342">
    <property type="component" value="Unassembled WGS sequence"/>
</dbReference>
<protein>
    <submittedName>
        <fullName evidence="3">Cytochrome c biogenesis protein CcsA</fullName>
    </submittedName>
</protein>
<feature type="transmembrane region" description="Helical" evidence="1">
    <location>
        <begin position="222"/>
        <end position="241"/>
    </location>
</feature>
<feature type="domain" description="Cytochrome c assembly protein" evidence="2">
    <location>
        <begin position="69"/>
        <end position="268"/>
    </location>
</feature>
<dbReference type="InterPro" id="IPR002541">
    <property type="entry name" value="Cyt_c_assembly"/>
</dbReference>
<evidence type="ECO:0000313" key="4">
    <source>
        <dbReference type="Proteomes" id="UP000542342"/>
    </source>
</evidence>
<gene>
    <name evidence="3" type="primary">ccsA</name>
    <name evidence="3" type="ORF">H0921_12510</name>
</gene>
<reference evidence="3 4" key="1">
    <citation type="submission" date="2020-07" db="EMBL/GenBank/DDBJ databases">
        <title>Thermogemmata thermophila gen. nov., sp. nov., a novel moderate thermophilic planctomycete from a Kamchatka hot spring.</title>
        <authorList>
            <person name="Elcheninov A.G."/>
            <person name="Podosokorskaya O.A."/>
            <person name="Kovaleva O.L."/>
            <person name="Novikov A."/>
            <person name="Bonch-Osmolovskaya E.A."/>
            <person name="Toshchakov S.V."/>
            <person name="Kublanov I.V."/>
        </authorList>
    </citation>
    <scope>NUCLEOTIDE SEQUENCE [LARGE SCALE GENOMIC DNA]</scope>
    <source>
        <strain evidence="3 4">2918</strain>
    </source>
</reference>
<feature type="transmembrane region" description="Helical" evidence="1">
    <location>
        <begin position="94"/>
        <end position="113"/>
    </location>
</feature>
<dbReference type="EMBL" id="JACEFB010000009">
    <property type="protein sequence ID" value="MBA2226985.1"/>
    <property type="molecule type" value="Genomic_DNA"/>
</dbReference>
<name>A0A7V8VFB7_9BACT</name>
<feature type="transmembrane region" description="Helical" evidence="1">
    <location>
        <begin position="133"/>
        <end position="161"/>
    </location>
</feature>
<proteinExistence type="predicted"/>
<feature type="transmembrane region" description="Helical" evidence="1">
    <location>
        <begin position="71"/>
        <end position="87"/>
    </location>
</feature>
<accession>A0A7V8VFB7</accession>
<keyword evidence="4" id="KW-1185">Reference proteome</keyword>
<dbReference type="GO" id="GO:0020037">
    <property type="term" value="F:heme binding"/>
    <property type="evidence" value="ECO:0007669"/>
    <property type="project" value="InterPro"/>
</dbReference>
<evidence type="ECO:0000256" key="1">
    <source>
        <dbReference type="SAM" id="Phobius"/>
    </source>
</evidence>
<dbReference type="Pfam" id="PF01578">
    <property type="entry name" value="Cytochrom_C_asm"/>
    <property type="match status" value="1"/>
</dbReference>
<sequence>MSASWWQNVTHACFGLSYLLAWLLEWPAWLRPAWHRVCHWAAVGFGVAGLIAHTLFLVVHHPTPAAPDGSLLLLAWVLALFYLYGTLHQAGRAWALFLLPVIIGLVGLSIMLRRLEPTAWPAQVPTWISGERFWGALHGTLILLASVGISVSFVASLMYLLQARRLRRKIDPGRVLPLLSLERLETLNRRAIAWAFPLLSAGLLLGLVLWRQERGGWENWLSVKVLSTGGLWLVFGVLVYLRYGTHVPPRRLAWLSIAAFALLLVALMAAHPFAPAGGPV</sequence>
<dbReference type="RefSeq" id="WP_194538592.1">
    <property type="nucleotide sequence ID" value="NZ_JACEFB010000009.1"/>
</dbReference>
<dbReference type="AlphaFoldDB" id="A0A7V8VFB7"/>
<keyword evidence="1" id="KW-0812">Transmembrane</keyword>
<feature type="transmembrane region" description="Helical" evidence="1">
    <location>
        <begin position="6"/>
        <end position="25"/>
    </location>
</feature>
<evidence type="ECO:0000313" key="3">
    <source>
        <dbReference type="EMBL" id="MBA2226985.1"/>
    </source>
</evidence>
<keyword evidence="1" id="KW-0472">Membrane</keyword>
<feature type="transmembrane region" description="Helical" evidence="1">
    <location>
        <begin position="191"/>
        <end position="210"/>
    </location>
</feature>
<comment type="caution">
    <text evidence="3">The sequence shown here is derived from an EMBL/GenBank/DDBJ whole genome shotgun (WGS) entry which is preliminary data.</text>
</comment>
<feature type="transmembrane region" description="Helical" evidence="1">
    <location>
        <begin position="253"/>
        <end position="274"/>
    </location>
</feature>
<keyword evidence="1" id="KW-1133">Transmembrane helix</keyword>
<evidence type="ECO:0000259" key="2">
    <source>
        <dbReference type="Pfam" id="PF01578"/>
    </source>
</evidence>
<feature type="transmembrane region" description="Helical" evidence="1">
    <location>
        <begin position="37"/>
        <end position="59"/>
    </location>
</feature>
<organism evidence="3 4">
    <name type="scientific">Thermogemmata fonticola</name>
    <dbReference type="NCBI Taxonomy" id="2755323"/>
    <lineage>
        <taxon>Bacteria</taxon>
        <taxon>Pseudomonadati</taxon>
        <taxon>Planctomycetota</taxon>
        <taxon>Planctomycetia</taxon>
        <taxon>Gemmatales</taxon>
        <taxon>Gemmataceae</taxon>
        <taxon>Thermogemmata</taxon>
    </lineage>
</organism>
<dbReference type="GO" id="GO:0017004">
    <property type="term" value="P:cytochrome complex assembly"/>
    <property type="evidence" value="ECO:0007669"/>
    <property type="project" value="InterPro"/>
</dbReference>